<dbReference type="InterPro" id="IPR014016">
    <property type="entry name" value="UvrD-like_ATP-bd"/>
</dbReference>
<dbReference type="PATRIC" id="fig|2041.4.peg.1230"/>
<evidence type="ECO:0000256" key="6">
    <source>
        <dbReference type="ARBA" id="ARBA00023235"/>
    </source>
</evidence>
<dbReference type="GO" id="GO:0000725">
    <property type="term" value="P:recombinational repair"/>
    <property type="evidence" value="ECO:0007669"/>
    <property type="project" value="TreeGrafter"/>
</dbReference>
<dbReference type="EMBL" id="CP011502">
    <property type="protein sequence ID" value="ALX04271.1"/>
    <property type="molecule type" value="Genomic_DNA"/>
</dbReference>
<dbReference type="GO" id="GO:0043138">
    <property type="term" value="F:3'-5' DNA helicase activity"/>
    <property type="evidence" value="ECO:0007669"/>
    <property type="project" value="UniProtKB-EC"/>
</dbReference>
<organism evidence="15 16">
    <name type="scientific">Aeromicrobium erythreum</name>
    <dbReference type="NCBI Taxonomy" id="2041"/>
    <lineage>
        <taxon>Bacteria</taxon>
        <taxon>Bacillati</taxon>
        <taxon>Actinomycetota</taxon>
        <taxon>Actinomycetes</taxon>
        <taxon>Propionibacteriales</taxon>
        <taxon>Nocardioidaceae</taxon>
        <taxon>Aeromicrobium</taxon>
    </lineage>
</organism>
<evidence type="ECO:0000259" key="13">
    <source>
        <dbReference type="PROSITE" id="PS51198"/>
    </source>
</evidence>
<evidence type="ECO:0000256" key="9">
    <source>
        <dbReference type="ARBA" id="ARBA00048988"/>
    </source>
</evidence>
<keyword evidence="3 10" id="KW-0378">Hydrolase</keyword>
<evidence type="ECO:0000313" key="16">
    <source>
        <dbReference type="Proteomes" id="UP000067689"/>
    </source>
</evidence>
<keyword evidence="5 10" id="KW-0067">ATP-binding</keyword>
<dbReference type="InterPro" id="IPR010997">
    <property type="entry name" value="HRDC-like_sf"/>
</dbReference>
<comment type="catalytic activity">
    <reaction evidence="9">
        <text>ATP + H2O = ADP + phosphate + H(+)</text>
        <dbReference type="Rhea" id="RHEA:13065"/>
        <dbReference type="ChEBI" id="CHEBI:15377"/>
        <dbReference type="ChEBI" id="CHEBI:15378"/>
        <dbReference type="ChEBI" id="CHEBI:30616"/>
        <dbReference type="ChEBI" id="CHEBI:43474"/>
        <dbReference type="ChEBI" id="CHEBI:456216"/>
        <dbReference type="EC" id="5.6.2.4"/>
    </reaction>
</comment>
<accession>A0A0U4BZI6</accession>
<feature type="domain" description="UvrD-like helicase ATP-binding" evidence="13">
    <location>
        <begin position="9"/>
        <end position="291"/>
    </location>
</feature>
<feature type="region of interest" description="Disordered" evidence="11">
    <location>
        <begin position="560"/>
        <end position="598"/>
    </location>
</feature>
<dbReference type="PROSITE" id="PS51198">
    <property type="entry name" value="UVRD_HELICASE_ATP_BIND"/>
    <property type="match status" value="1"/>
</dbReference>
<dbReference type="Pfam" id="PF00570">
    <property type="entry name" value="HRDC"/>
    <property type="match status" value="1"/>
</dbReference>
<dbReference type="SMART" id="SM00341">
    <property type="entry name" value="HRDC"/>
    <property type="match status" value="1"/>
</dbReference>
<dbReference type="Gene3D" id="3.40.50.300">
    <property type="entry name" value="P-loop containing nucleotide triphosphate hydrolases"/>
    <property type="match status" value="3"/>
</dbReference>
<dbReference type="RefSeq" id="WP_067855888.1">
    <property type="nucleotide sequence ID" value="NZ_CP011502.1"/>
</dbReference>
<evidence type="ECO:0000256" key="10">
    <source>
        <dbReference type="PROSITE-ProRule" id="PRU00560"/>
    </source>
</evidence>
<dbReference type="CDD" id="cd18807">
    <property type="entry name" value="SF1_C_UvrD"/>
    <property type="match status" value="1"/>
</dbReference>
<dbReference type="Pfam" id="PF00580">
    <property type="entry name" value="UvrD-helicase"/>
    <property type="match status" value="1"/>
</dbReference>
<dbReference type="GO" id="GO:0003677">
    <property type="term" value="F:DNA binding"/>
    <property type="evidence" value="ECO:0007669"/>
    <property type="project" value="InterPro"/>
</dbReference>
<dbReference type="InterPro" id="IPR013986">
    <property type="entry name" value="DExx_box_DNA_helicase_dom_sf"/>
</dbReference>
<dbReference type="InterPro" id="IPR002121">
    <property type="entry name" value="HRDC_dom"/>
</dbReference>
<reference evidence="15 16" key="1">
    <citation type="journal article" date="1991" name="Int. J. Syst. Bacteriol.">
        <title>Description of the erythromycin-producing bacterium Arthrobacter sp. strain NRRL B-3381 as Aeromicrobium erythreum gen. nov., sp. nov.</title>
        <authorList>
            <person name="Miller E.S."/>
            <person name="Woese C.R."/>
            <person name="Brenner S."/>
        </authorList>
    </citation>
    <scope>NUCLEOTIDE SEQUENCE [LARGE SCALE GENOMIC DNA]</scope>
    <source>
        <strain evidence="15 16">AR18</strain>
    </source>
</reference>
<evidence type="ECO:0000313" key="15">
    <source>
        <dbReference type="EMBL" id="ALX04271.1"/>
    </source>
</evidence>
<dbReference type="InterPro" id="IPR027417">
    <property type="entry name" value="P-loop_NTPase"/>
</dbReference>
<dbReference type="EC" id="5.6.2.4" evidence="8"/>
<keyword evidence="2 10" id="KW-0547">Nucleotide-binding</keyword>
<sequence length="680" mass="73981">MPSPEDLLENLDPEQRAAAEALRGPVCIVAGAGTGKTRAITHRIAYGVATGLYVPTEVLALTFTTRAAGEMRGRLAQLGAPHVQARTFHSAALRQARYFWPQVYGTELPEVVGSKFGLVAEAASREGIRRPDNAVIRDLAAEVEWAKVSNVRGADYPDVARRRGREVADLDPGRVAAVMAAYEDVKRERGRIDFEDILLITAAILADDERIAAQVRRQYRWFVVDEYQDVNPLQSTLLDLWLGGRDDVCVVGDPRQTIYTFAGASPQILADFAQRYPDAERVSLVRNYRSTPQVVAVANAVFDGVRGEAHGRPLQAQAAPAEPVRYLGYSDEPSEASAVADEVVRLHRSGVPYREMAVLFRINAQSEAFEEALGERDVPVTLRGVEGYFQRAEVRQAVTLLRGAARAGEDGADATVDVDAPDHGRLGHEVRAVLASMGHTETAPSGPGATRDRWESLHALVTMADDLAESQPEAGLTELLADLDRRAQSAHAPTAEGVTLATLHAAKGLEWDAVFCVGAHEGMMPITHADTPQAVAEERRLFYVGVTRARRHLTISWARARKPGGRQGRKPTRFLDPLLPPDHPARGGSAGPRPKKRSNVELESLDADARAVFERLREWRSTTAADAKVPAYVVFTDATLLALAELRPADAHGLVGIPGIGQTKRERYGEAVLEVIAQQG</sequence>
<evidence type="ECO:0000259" key="14">
    <source>
        <dbReference type="PROSITE" id="PS51217"/>
    </source>
</evidence>
<dbReference type="KEGG" id="aer:AERYTH_05920"/>
<name>A0A0U4BZI6_9ACTN</name>
<dbReference type="PROSITE" id="PS51217">
    <property type="entry name" value="UVRD_HELICASE_CTER"/>
    <property type="match status" value="1"/>
</dbReference>
<keyword evidence="16" id="KW-1185">Reference proteome</keyword>
<dbReference type="InterPro" id="IPR014017">
    <property type="entry name" value="DNA_helicase_UvrD-like_C"/>
</dbReference>
<proteinExistence type="inferred from homology"/>
<keyword evidence="4 10" id="KW-0347">Helicase</keyword>
<protein>
    <recommendedName>
        <fullName evidence="8">DNA 3'-5' helicase</fullName>
        <ecNumber evidence="8">5.6.2.4</ecNumber>
    </recommendedName>
</protein>
<evidence type="ECO:0000256" key="8">
    <source>
        <dbReference type="ARBA" id="ARBA00034808"/>
    </source>
</evidence>
<feature type="domain" description="UvrD-like helicase C-terminal" evidence="14">
    <location>
        <begin position="292"/>
        <end position="551"/>
    </location>
</feature>
<dbReference type="SUPFAM" id="SSF52540">
    <property type="entry name" value="P-loop containing nucleoside triphosphate hydrolases"/>
    <property type="match status" value="1"/>
</dbReference>
<dbReference type="Gene3D" id="1.10.10.160">
    <property type="match status" value="1"/>
</dbReference>
<dbReference type="GO" id="GO:0033202">
    <property type="term" value="C:DNA helicase complex"/>
    <property type="evidence" value="ECO:0007669"/>
    <property type="project" value="TreeGrafter"/>
</dbReference>
<gene>
    <name evidence="15" type="ORF">AERYTH_05920</name>
</gene>
<dbReference type="SUPFAM" id="SSF47819">
    <property type="entry name" value="HRDC-like"/>
    <property type="match status" value="1"/>
</dbReference>
<dbReference type="InterPro" id="IPR044876">
    <property type="entry name" value="HRDC_dom_sf"/>
</dbReference>
<evidence type="ECO:0000256" key="2">
    <source>
        <dbReference type="ARBA" id="ARBA00022741"/>
    </source>
</evidence>
<feature type="compositionally biased region" description="Basic residues" evidence="11">
    <location>
        <begin position="560"/>
        <end position="572"/>
    </location>
</feature>
<dbReference type="GO" id="GO:0005524">
    <property type="term" value="F:ATP binding"/>
    <property type="evidence" value="ECO:0007669"/>
    <property type="project" value="UniProtKB-UniRule"/>
</dbReference>
<evidence type="ECO:0000256" key="4">
    <source>
        <dbReference type="ARBA" id="ARBA00022806"/>
    </source>
</evidence>
<feature type="domain" description="HRDC" evidence="12">
    <location>
        <begin position="606"/>
        <end position="680"/>
    </location>
</feature>
<evidence type="ECO:0000256" key="11">
    <source>
        <dbReference type="SAM" id="MobiDB-lite"/>
    </source>
</evidence>
<evidence type="ECO:0000259" key="12">
    <source>
        <dbReference type="PROSITE" id="PS50967"/>
    </source>
</evidence>
<evidence type="ECO:0000256" key="5">
    <source>
        <dbReference type="ARBA" id="ARBA00022840"/>
    </source>
</evidence>
<dbReference type="GO" id="GO:0005829">
    <property type="term" value="C:cytosol"/>
    <property type="evidence" value="ECO:0007669"/>
    <property type="project" value="TreeGrafter"/>
</dbReference>
<evidence type="ECO:0000256" key="1">
    <source>
        <dbReference type="ARBA" id="ARBA00009922"/>
    </source>
</evidence>
<dbReference type="GO" id="GO:0016887">
    <property type="term" value="F:ATP hydrolysis activity"/>
    <property type="evidence" value="ECO:0007669"/>
    <property type="project" value="RHEA"/>
</dbReference>
<dbReference type="FunFam" id="3.40.50.300:FF:001181">
    <property type="entry name" value="DNA helicase"/>
    <property type="match status" value="1"/>
</dbReference>
<dbReference type="Proteomes" id="UP000067689">
    <property type="component" value="Chromosome"/>
</dbReference>
<keyword evidence="6" id="KW-0413">Isomerase</keyword>
<dbReference type="InterPro" id="IPR000212">
    <property type="entry name" value="DNA_helicase_UvrD/REP"/>
</dbReference>
<dbReference type="PANTHER" id="PTHR11070">
    <property type="entry name" value="UVRD / RECB / PCRA DNA HELICASE FAMILY MEMBER"/>
    <property type="match status" value="1"/>
</dbReference>
<comment type="similarity">
    <text evidence="1">Belongs to the helicase family. UvrD subfamily.</text>
</comment>
<dbReference type="AlphaFoldDB" id="A0A0U4BZI6"/>
<dbReference type="Gene3D" id="1.10.150.80">
    <property type="entry name" value="HRDC domain"/>
    <property type="match status" value="1"/>
</dbReference>
<dbReference type="OrthoDB" id="9806690at2"/>
<dbReference type="CDD" id="cd17932">
    <property type="entry name" value="DEXQc_UvrD"/>
    <property type="match status" value="1"/>
</dbReference>
<dbReference type="PROSITE" id="PS50967">
    <property type="entry name" value="HRDC"/>
    <property type="match status" value="1"/>
</dbReference>
<feature type="binding site" evidence="10">
    <location>
        <begin position="30"/>
        <end position="37"/>
    </location>
    <ligand>
        <name>ATP</name>
        <dbReference type="ChEBI" id="CHEBI:30616"/>
    </ligand>
</feature>
<evidence type="ECO:0000256" key="7">
    <source>
        <dbReference type="ARBA" id="ARBA00034617"/>
    </source>
</evidence>
<dbReference type="PANTHER" id="PTHR11070:SF69">
    <property type="entry name" value="ATP-DEPENDENT DNA HELICASE UVRD2"/>
    <property type="match status" value="1"/>
</dbReference>
<dbReference type="Pfam" id="PF13361">
    <property type="entry name" value="UvrD_C"/>
    <property type="match status" value="2"/>
</dbReference>
<comment type="catalytic activity">
    <reaction evidence="7">
        <text>Couples ATP hydrolysis with the unwinding of duplex DNA by translocating in the 3'-5' direction.</text>
        <dbReference type="EC" id="5.6.2.4"/>
    </reaction>
</comment>
<evidence type="ECO:0000256" key="3">
    <source>
        <dbReference type="ARBA" id="ARBA00022801"/>
    </source>
</evidence>
<dbReference type="STRING" id="2041.AERYTH_05920"/>